<organism evidence="8 9">
    <name type="scientific">Pseudoalteromonas aurantia 208</name>
    <dbReference type="NCBI Taxonomy" id="1314867"/>
    <lineage>
        <taxon>Bacteria</taxon>
        <taxon>Pseudomonadati</taxon>
        <taxon>Pseudomonadota</taxon>
        <taxon>Gammaproteobacteria</taxon>
        <taxon>Alteromonadales</taxon>
        <taxon>Pseudoalteromonadaceae</taxon>
        <taxon>Pseudoalteromonas</taxon>
    </lineage>
</organism>
<dbReference type="SUPFAM" id="SSF53720">
    <property type="entry name" value="ALDH-like"/>
    <property type="match status" value="1"/>
</dbReference>
<comment type="similarity">
    <text evidence="1 4 6">Belongs to the aldehyde dehydrogenase family.</text>
</comment>
<keyword evidence="9" id="KW-1185">Reference proteome</keyword>
<dbReference type="PANTHER" id="PTHR43570">
    <property type="entry name" value="ALDEHYDE DEHYDROGENASE"/>
    <property type="match status" value="1"/>
</dbReference>
<proteinExistence type="inferred from homology"/>
<dbReference type="PIRSF" id="PIRSF036492">
    <property type="entry name" value="ALDH"/>
    <property type="match status" value="1"/>
</dbReference>
<dbReference type="EMBL" id="AQGV01000015">
    <property type="protein sequence ID" value="MBE0371047.1"/>
    <property type="molecule type" value="Genomic_DNA"/>
</dbReference>
<evidence type="ECO:0000256" key="6">
    <source>
        <dbReference type="RuleBase" id="RU003345"/>
    </source>
</evidence>
<evidence type="ECO:0000256" key="1">
    <source>
        <dbReference type="ARBA" id="ARBA00009986"/>
    </source>
</evidence>
<evidence type="ECO:0000256" key="2">
    <source>
        <dbReference type="ARBA" id="ARBA00023002"/>
    </source>
</evidence>
<evidence type="ECO:0000256" key="4">
    <source>
        <dbReference type="PIRNR" id="PIRNR036492"/>
    </source>
</evidence>
<dbReference type="InterPro" id="IPR016161">
    <property type="entry name" value="Ald_DH/histidinol_DH"/>
</dbReference>
<feature type="active site" evidence="5">
    <location>
        <position position="214"/>
    </location>
</feature>
<dbReference type="InterPro" id="IPR016160">
    <property type="entry name" value="Ald_DH_CS_CYS"/>
</dbReference>
<comment type="caution">
    <text evidence="8">The sequence shown here is derived from an EMBL/GenBank/DDBJ whole genome shotgun (WGS) entry which is preliminary data.</text>
</comment>
<dbReference type="PROSITE" id="PS00070">
    <property type="entry name" value="ALDEHYDE_DEHYDR_CYS"/>
    <property type="match status" value="1"/>
</dbReference>
<dbReference type="Pfam" id="PF00171">
    <property type="entry name" value="Aldedh"/>
    <property type="match status" value="1"/>
</dbReference>
<dbReference type="InterPro" id="IPR029510">
    <property type="entry name" value="Ald_DH_CS_GLU"/>
</dbReference>
<sequence>MHVQEISQLNQELLRMKAAYSAAPFADLNDRVALLQTLLSRLVKAQEAFVNAADLDFNGRTEFDSKIGDIMPTINGLKYQIKHLSKWMKPDRRRSGLAMWPSKVWVQQVPKGVVGVIAPWNYPIQLSLLPVFTALAAGNRVMLKLSEFTPHVNQEIIMLFADLTEHCMIIEGDHTVASEFSSLNFDHLFFTGATNIGKKVMMSAAENLVPVTLELGGKSPVIVADDADMTHTAKSILLGKLTNAGQICVAPDYVLVTKKNKSALIEALEEQYLLHFSDGKHDKKLSSIITKRQFQRLCGVLDDAINKGATIWPEVKNDTDQTAPFRMGLHIVTEPTEDMRVLQDEIFGPILPIIEVDSIDAALQYIELSERPLASYLFTENKTLQDLVCKRLRTGTLAINETILQVTIEDMPFGGIGHSGMGQYHAKEGFLTFSHGKSILASNKKLRFRTALLLKQSKLLLEPIKALFLK</sequence>
<name>A0ABR9EJP0_9GAMM</name>
<keyword evidence="2 4" id="KW-0560">Oxidoreductase</keyword>
<protein>
    <recommendedName>
        <fullName evidence="4">Aldehyde dehydrogenase</fullName>
    </recommendedName>
</protein>
<reference evidence="8 9" key="1">
    <citation type="submission" date="2015-03" db="EMBL/GenBank/DDBJ databases">
        <title>Genome sequence of Pseudoalteromonas aurantia.</title>
        <authorList>
            <person name="Xie B.-B."/>
            <person name="Rong J.-C."/>
            <person name="Qin Q.-L."/>
            <person name="Zhang Y.-Z."/>
        </authorList>
    </citation>
    <scope>NUCLEOTIDE SEQUENCE [LARGE SCALE GENOMIC DNA]</scope>
    <source>
        <strain evidence="8 9">208</strain>
    </source>
</reference>
<dbReference type="InterPro" id="IPR016163">
    <property type="entry name" value="Ald_DH_C"/>
</dbReference>
<dbReference type="PANTHER" id="PTHR43570:SF20">
    <property type="entry name" value="ALDEHYDE DEHYDROGENASE ALDX-RELATED"/>
    <property type="match status" value="1"/>
</dbReference>
<evidence type="ECO:0000259" key="7">
    <source>
        <dbReference type="Pfam" id="PF00171"/>
    </source>
</evidence>
<dbReference type="Proteomes" id="UP000615755">
    <property type="component" value="Unassembled WGS sequence"/>
</dbReference>
<dbReference type="InterPro" id="IPR015590">
    <property type="entry name" value="Aldehyde_DH_dom"/>
</dbReference>
<dbReference type="Gene3D" id="3.40.309.10">
    <property type="entry name" value="Aldehyde Dehydrogenase, Chain A, domain 2"/>
    <property type="match status" value="1"/>
</dbReference>
<dbReference type="PROSITE" id="PS00687">
    <property type="entry name" value="ALDEHYDE_DEHYDR_GLU"/>
    <property type="match status" value="1"/>
</dbReference>
<evidence type="ECO:0000256" key="3">
    <source>
        <dbReference type="ARBA" id="ARBA00023027"/>
    </source>
</evidence>
<gene>
    <name evidence="8" type="ORF">PAUR_b1210</name>
</gene>
<evidence type="ECO:0000256" key="5">
    <source>
        <dbReference type="PROSITE-ProRule" id="PRU10007"/>
    </source>
</evidence>
<feature type="domain" description="Aldehyde dehydrogenase" evidence="7">
    <location>
        <begin position="17"/>
        <end position="438"/>
    </location>
</feature>
<accession>A0ABR9EJP0</accession>
<dbReference type="Gene3D" id="3.40.605.10">
    <property type="entry name" value="Aldehyde Dehydrogenase, Chain A, domain 1"/>
    <property type="match status" value="1"/>
</dbReference>
<keyword evidence="3" id="KW-0520">NAD</keyword>
<evidence type="ECO:0000313" key="9">
    <source>
        <dbReference type="Proteomes" id="UP000615755"/>
    </source>
</evidence>
<dbReference type="InterPro" id="IPR016162">
    <property type="entry name" value="Ald_DH_N"/>
</dbReference>
<evidence type="ECO:0000313" key="8">
    <source>
        <dbReference type="EMBL" id="MBE0371047.1"/>
    </source>
</evidence>
<dbReference type="InterPro" id="IPR012394">
    <property type="entry name" value="Aldehyde_DH_NAD(P)"/>
</dbReference>